<dbReference type="Proteomes" id="UP000029964">
    <property type="component" value="Unassembled WGS sequence"/>
</dbReference>
<evidence type="ECO:0000313" key="2">
    <source>
        <dbReference type="Proteomes" id="UP000029964"/>
    </source>
</evidence>
<gene>
    <name evidence="1" type="ORF">ACRE_087940</name>
</gene>
<reference evidence="2" key="1">
    <citation type="journal article" date="2014" name="Genome Announc.">
        <title>Genome sequence and annotation of Acremonium chrysogenum, producer of the beta-lactam antibiotic cephalosporin C.</title>
        <authorList>
            <person name="Terfehr D."/>
            <person name="Dahlmann T.A."/>
            <person name="Specht T."/>
            <person name="Zadra I."/>
            <person name="Kuernsteiner H."/>
            <person name="Kueck U."/>
        </authorList>
    </citation>
    <scope>NUCLEOTIDE SEQUENCE [LARGE SCALE GENOMIC DNA]</scope>
    <source>
        <strain evidence="2">ATCC 11550 / CBS 779.69 / DSM 880 / IAM 14645 / JCM 23072 / IMI 49137</strain>
    </source>
</reference>
<dbReference type="HOGENOM" id="CLU_2589161_0_0_1"/>
<dbReference type="EMBL" id="JPKY01000194">
    <property type="protein sequence ID" value="KFH40511.1"/>
    <property type="molecule type" value="Genomic_DNA"/>
</dbReference>
<dbReference type="AlphaFoldDB" id="A0A086STS9"/>
<organism evidence="1 2">
    <name type="scientific">Hapsidospora chrysogenum (strain ATCC 11550 / CBS 779.69 / DSM 880 / IAM 14645 / JCM 23072 / IMI 49137)</name>
    <name type="common">Acremonium chrysogenum</name>
    <dbReference type="NCBI Taxonomy" id="857340"/>
    <lineage>
        <taxon>Eukaryota</taxon>
        <taxon>Fungi</taxon>
        <taxon>Dikarya</taxon>
        <taxon>Ascomycota</taxon>
        <taxon>Pezizomycotina</taxon>
        <taxon>Sordariomycetes</taxon>
        <taxon>Hypocreomycetidae</taxon>
        <taxon>Hypocreales</taxon>
        <taxon>Bionectriaceae</taxon>
        <taxon>Hapsidospora</taxon>
    </lineage>
</organism>
<keyword evidence="2" id="KW-1185">Reference proteome</keyword>
<protein>
    <submittedName>
        <fullName evidence="1">Uncharacterized protein</fullName>
    </submittedName>
</protein>
<accession>A0A086STS9</accession>
<comment type="caution">
    <text evidence="1">The sequence shown here is derived from an EMBL/GenBank/DDBJ whole genome shotgun (WGS) entry which is preliminary data.</text>
</comment>
<name>A0A086STS9_HAPC1</name>
<sequence length="80" mass="8771">MAKPSRLKARHHWTEWTDSFTAWVVRAGKHAHGAMIPTPSAWAPRLVPCSLRAACSVPRAACVSLTPELAPTRLEPSTDQ</sequence>
<evidence type="ECO:0000313" key="1">
    <source>
        <dbReference type="EMBL" id="KFH40511.1"/>
    </source>
</evidence>
<proteinExistence type="predicted"/>